<feature type="compositionally biased region" description="Polar residues" evidence="1">
    <location>
        <begin position="87"/>
        <end position="101"/>
    </location>
</feature>
<evidence type="ECO:0000313" key="3">
    <source>
        <dbReference type="Proteomes" id="UP001172155"/>
    </source>
</evidence>
<comment type="caution">
    <text evidence="2">The sequence shown here is derived from an EMBL/GenBank/DDBJ whole genome shotgun (WGS) entry which is preliminary data.</text>
</comment>
<evidence type="ECO:0000256" key="1">
    <source>
        <dbReference type="SAM" id="MobiDB-lite"/>
    </source>
</evidence>
<dbReference type="AlphaFoldDB" id="A0AA40EL08"/>
<proteinExistence type="predicted"/>
<dbReference type="EMBL" id="JAUKUD010000006">
    <property type="protein sequence ID" value="KAK0741266.1"/>
    <property type="molecule type" value="Genomic_DNA"/>
</dbReference>
<evidence type="ECO:0000313" key="2">
    <source>
        <dbReference type="EMBL" id="KAK0741266.1"/>
    </source>
</evidence>
<sequence>MDATKKTYNTRDSLVVTDPTTSLALTGLSMGERTGSRAFQWVWSYVFVEVGNGGYGDGLGSTPMFLPVFNNLPLEHHWHIERKRLPQSISSASKRPGNTRQHPGHQKRKLDPSLNCQTPDISPGPGDNPKAYRRMSDTPTRHHINVPPPPPPPTLPGPLSPRTTSRGFRRLVLSRAPG</sequence>
<protein>
    <submittedName>
        <fullName evidence="2">Uncharacterized protein</fullName>
    </submittedName>
</protein>
<organism evidence="2 3">
    <name type="scientific">Schizothecium vesticola</name>
    <dbReference type="NCBI Taxonomy" id="314040"/>
    <lineage>
        <taxon>Eukaryota</taxon>
        <taxon>Fungi</taxon>
        <taxon>Dikarya</taxon>
        <taxon>Ascomycota</taxon>
        <taxon>Pezizomycotina</taxon>
        <taxon>Sordariomycetes</taxon>
        <taxon>Sordariomycetidae</taxon>
        <taxon>Sordariales</taxon>
        <taxon>Schizotheciaceae</taxon>
        <taxon>Schizothecium</taxon>
    </lineage>
</organism>
<feature type="compositionally biased region" description="Pro residues" evidence="1">
    <location>
        <begin position="146"/>
        <end position="159"/>
    </location>
</feature>
<keyword evidence="3" id="KW-1185">Reference proteome</keyword>
<name>A0AA40EL08_9PEZI</name>
<dbReference type="Proteomes" id="UP001172155">
    <property type="component" value="Unassembled WGS sequence"/>
</dbReference>
<feature type="region of interest" description="Disordered" evidence="1">
    <location>
        <begin position="85"/>
        <end position="178"/>
    </location>
</feature>
<reference evidence="2" key="1">
    <citation type="submission" date="2023-06" db="EMBL/GenBank/DDBJ databases">
        <title>Genome-scale phylogeny and comparative genomics of the fungal order Sordariales.</title>
        <authorList>
            <consortium name="Lawrence Berkeley National Laboratory"/>
            <person name="Hensen N."/>
            <person name="Bonometti L."/>
            <person name="Westerberg I."/>
            <person name="Brannstrom I.O."/>
            <person name="Guillou S."/>
            <person name="Cros-Aarteil S."/>
            <person name="Calhoun S."/>
            <person name="Haridas S."/>
            <person name="Kuo A."/>
            <person name="Mondo S."/>
            <person name="Pangilinan J."/>
            <person name="Riley R."/>
            <person name="LaButti K."/>
            <person name="Andreopoulos B."/>
            <person name="Lipzen A."/>
            <person name="Chen C."/>
            <person name="Yanf M."/>
            <person name="Daum C."/>
            <person name="Ng V."/>
            <person name="Clum A."/>
            <person name="Steindorff A."/>
            <person name="Ohm R."/>
            <person name="Martin F."/>
            <person name="Silar P."/>
            <person name="Natvig D."/>
            <person name="Lalanne C."/>
            <person name="Gautier V."/>
            <person name="Ament-velasquez S.L."/>
            <person name="Kruys A."/>
            <person name="Hutchinson M.I."/>
            <person name="Powell A.J."/>
            <person name="Barry K."/>
            <person name="Miller A.N."/>
            <person name="Grigoriev I.V."/>
            <person name="Debuchy R."/>
            <person name="Gladieux P."/>
            <person name="Thoren M.H."/>
            <person name="Johannesson H."/>
        </authorList>
    </citation>
    <scope>NUCLEOTIDE SEQUENCE</scope>
    <source>
        <strain evidence="2">SMH3187-1</strain>
    </source>
</reference>
<gene>
    <name evidence="2" type="ORF">B0T18DRAFT_330832</name>
</gene>
<accession>A0AA40EL08</accession>